<comment type="caution">
    <text evidence="2">The sequence shown here is derived from an EMBL/GenBank/DDBJ whole genome shotgun (WGS) entry which is preliminary data.</text>
</comment>
<dbReference type="GO" id="GO:0003677">
    <property type="term" value="F:DNA binding"/>
    <property type="evidence" value="ECO:0007669"/>
    <property type="project" value="InterPro"/>
</dbReference>
<dbReference type="GO" id="GO:0015074">
    <property type="term" value="P:DNA integration"/>
    <property type="evidence" value="ECO:0007669"/>
    <property type="project" value="InterPro"/>
</dbReference>
<dbReference type="InterPro" id="IPR002492">
    <property type="entry name" value="Transposase_Tc1-like"/>
</dbReference>
<dbReference type="EMBL" id="BMAU01021418">
    <property type="protein sequence ID" value="GFY33672.1"/>
    <property type="molecule type" value="Genomic_DNA"/>
</dbReference>
<keyword evidence="3" id="KW-1185">Reference proteome</keyword>
<organism evidence="2 3">
    <name type="scientific">Trichonephila clavipes</name>
    <name type="common">Golden silk orbweaver</name>
    <name type="synonym">Nephila clavipes</name>
    <dbReference type="NCBI Taxonomy" id="2585209"/>
    <lineage>
        <taxon>Eukaryota</taxon>
        <taxon>Metazoa</taxon>
        <taxon>Ecdysozoa</taxon>
        <taxon>Arthropoda</taxon>
        <taxon>Chelicerata</taxon>
        <taxon>Arachnida</taxon>
        <taxon>Araneae</taxon>
        <taxon>Araneomorphae</taxon>
        <taxon>Entelegynae</taxon>
        <taxon>Araneoidea</taxon>
        <taxon>Nephilidae</taxon>
        <taxon>Trichonephila</taxon>
    </lineage>
</organism>
<gene>
    <name evidence="2" type="primary">NCL1_53147</name>
    <name evidence="2" type="ORF">TNCV_4593841</name>
</gene>
<evidence type="ECO:0000259" key="1">
    <source>
        <dbReference type="Pfam" id="PF01498"/>
    </source>
</evidence>
<feature type="domain" description="Transposase Tc1-like" evidence="1">
    <location>
        <begin position="25"/>
        <end position="91"/>
    </location>
</feature>
<dbReference type="Pfam" id="PF01498">
    <property type="entry name" value="HTH_Tnp_Tc3_2"/>
    <property type="match status" value="1"/>
</dbReference>
<evidence type="ECO:0000313" key="3">
    <source>
        <dbReference type="Proteomes" id="UP000887159"/>
    </source>
</evidence>
<proteinExistence type="predicted"/>
<reference evidence="2" key="1">
    <citation type="submission" date="2020-08" db="EMBL/GenBank/DDBJ databases">
        <title>Multicomponent nature underlies the extraordinary mechanical properties of spider dragline silk.</title>
        <authorList>
            <person name="Kono N."/>
            <person name="Nakamura H."/>
            <person name="Mori M."/>
            <person name="Yoshida Y."/>
            <person name="Ohtoshi R."/>
            <person name="Malay A.D."/>
            <person name="Moran D.A.P."/>
            <person name="Tomita M."/>
            <person name="Numata K."/>
            <person name="Arakawa K."/>
        </authorList>
    </citation>
    <scope>NUCLEOTIDE SEQUENCE</scope>
</reference>
<evidence type="ECO:0000313" key="2">
    <source>
        <dbReference type="EMBL" id="GFY33672.1"/>
    </source>
</evidence>
<accession>A0A8X6WFM0</accession>
<sequence length="95" mass="11189">MRQQLLDNVVQSMDCSTERRAGSQRFLITSSREDRYVTRMALIDRAGSGSLARQKVSARTVRQLLKQHGFSTRRPWLRLPLTLNHRQEHLQLWDQ</sequence>
<dbReference type="Proteomes" id="UP000887159">
    <property type="component" value="Unassembled WGS sequence"/>
</dbReference>
<dbReference type="GO" id="GO:0006313">
    <property type="term" value="P:DNA transposition"/>
    <property type="evidence" value="ECO:0007669"/>
    <property type="project" value="InterPro"/>
</dbReference>
<dbReference type="AlphaFoldDB" id="A0A8X6WFM0"/>
<protein>
    <submittedName>
        <fullName evidence="2">HTH_Tnp_Tc3_2 domain-containing protein</fullName>
    </submittedName>
</protein>
<name>A0A8X6WFM0_TRICX</name>